<dbReference type="AlphaFoldDB" id="A0A1M4XKI4"/>
<feature type="transmembrane region" description="Helical" evidence="1">
    <location>
        <begin position="33"/>
        <end position="52"/>
    </location>
</feature>
<dbReference type="EMBL" id="FQTW01000009">
    <property type="protein sequence ID" value="SHE93916.1"/>
    <property type="molecule type" value="Genomic_DNA"/>
</dbReference>
<dbReference type="Proteomes" id="UP000184462">
    <property type="component" value="Unassembled WGS sequence"/>
</dbReference>
<accession>A0A1M4XKI4</accession>
<dbReference type="RefSeq" id="WP_073193521.1">
    <property type="nucleotide sequence ID" value="NZ_FQTW01000009.1"/>
</dbReference>
<reference evidence="2 3" key="1">
    <citation type="submission" date="2016-11" db="EMBL/GenBank/DDBJ databases">
        <authorList>
            <person name="Jaros S."/>
            <person name="Januszkiewicz K."/>
            <person name="Wedrychowicz H."/>
        </authorList>
    </citation>
    <scope>NUCLEOTIDE SEQUENCE [LARGE SCALE GENOMIC DNA]</scope>
    <source>
        <strain evidence="2 3">DSM 25661</strain>
    </source>
</reference>
<keyword evidence="1" id="KW-1133">Transmembrane helix</keyword>
<organism evidence="2 3">
    <name type="scientific">Psychroflexus salarius</name>
    <dbReference type="NCBI Taxonomy" id="1155689"/>
    <lineage>
        <taxon>Bacteria</taxon>
        <taxon>Pseudomonadati</taxon>
        <taxon>Bacteroidota</taxon>
        <taxon>Flavobacteriia</taxon>
        <taxon>Flavobacteriales</taxon>
        <taxon>Flavobacteriaceae</taxon>
        <taxon>Psychroflexus</taxon>
    </lineage>
</organism>
<dbReference type="STRING" id="1155689.SAMN05444278_10950"/>
<sequence length="79" mass="9300">MKTLIKIVFFIILAAFITGFGIREFEDEKLGELIIGLSVLASSFILMPLFLYHRWKGKKLEDYTLTKERMDKMRNNDQL</sequence>
<keyword evidence="1" id="KW-0812">Transmembrane</keyword>
<keyword evidence="1" id="KW-0472">Membrane</keyword>
<name>A0A1M4XKI4_9FLAO</name>
<evidence type="ECO:0000313" key="3">
    <source>
        <dbReference type="Proteomes" id="UP000184462"/>
    </source>
</evidence>
<keyword evidence="3" id="KW-1185">Reference proteome</keyword>
<protein>
    <submittedName>
        <fullName evidence="2">Uncharacterized protein</fullName>
    </submittedName>
</protein>
<evidence type="ECO:0000313" key="2">
    <source>
        <dbReference type="EMBL" id="SHE93916.1"/>
    </source>
</evidence>
<gene>
    <name evidence="2" type="ORF">SAMN05444278_10950</name>
</gene>
<evidence type="ECO:0000256" key="1">
    <source>
        <dbReference type="SAM" id="Phobius"/>
    </source>
</evidence>
<dbReference type="OrthoDB" id="1145018at2"/>
<proteinExistence type="predicted"/>